<dbReference type="InterPro" id="IPR037045">
    <property type="entry name" value="S8pro/Inhibitor_I9_sf"/>
</dbReference>
<sequence length="188" mass="20012">MPRLYKRPPAPSLRFPSRHAHQQQETSASYDPIPLRTARHRSPPTPVHLPPASPSRSPTAMTRPRAAAAFLLVLLTSAAVSLTTATATAGGGRKGKHGQQQASVYMVMVKPPAQGVDCEAYQMGILATALGSEARAKAALVYSYKTVVSGFAAKLTPAQAAALQKHPDVLQALPDVKYTLQTDSNHLN</sequence>
<gene>
    <name evidence="4" type="ORF">PVAP13_2KG237000</name>
</gene>
<feature type="region of interest" description="Disordered" evidence="1">
    <location>
        <begin position="1"/>
        <end position="61"/>
    </location>
</feature>
<feature type="compositionally biased region" description="Pro residues" evidence="1">
    <location>
        <begin position="43"/>
        <end position="53"/>
    </location>
</feature>
<dbReference type="InterPro" id="IPR010259">
    <property type="entry name" value="S8pro/Inhibitor_I9"/>
</dbReference>
<dbReference type="PANTHER" id="PTHR48222:SF7">
    <property type="entry name" value="OS07G0438600 PROTEIN"/>
    <property type="match status" value="1"/>
</dbReference>
<keyword evidence="2" id="KW-0812">Transmembrane</keyword>
<accession>A0A8T0WET6</accession>
<evidence type="ECO:0000259" key="3">
    <source>
        <dbReference type="Pfam" id="PF05922"/>
    </source>
</evidence>
<keyword evidence="5" id="KW-1185">Reference proteome</keyword>
<organism evidence="4 5">
    <name type="scientific">Panicum virgatum</name>
    <name type="common">Blackwell switchgrass</name>
    <dbReference type="NCBI Taxonomy" id="38727"/>
    <lineage>
        <taxon>Eukaryota</taxon>
        <taxon>Viridiplantae</taxon>
        <taxon>Streptophyta</taxon>
        <taxon>Embryophyta</taxon>
        <taxon>Tracheophyta</taxon>
        <taxon>Spermatophyta</taxon>
        <taxon>Magnoliopsida</taxon>
        <taxon>Liliopsida</taxon>
        <taxon>Poales</taxon>
        <taxon>Poaceae</taxon>
        <taxon>PACMAD clade</taxon>
        <taxon>Panicoideae</taxon>
        <taxon>Panicodae</taxon>
        <taxon>Paniceae</taxon>
        <taxon>Panicinae</taxon>
        <taxon>Panicum</taxon>
        <taxon>Panicum sect. Hiantes</taxon>
    </lineage>
</organism>
<comment type="caution">
    <text evidence="4">The sequence shown here is derived from an EMBL/GenBank/DDBJ whole genome shotgun (WGS) entry which is preliminary data.</text>
</comment>
<dbReference type="Pfam" id="PF05922">
    <property type="entry name" value="Inhibitor_I9"/>
    <property type="match status" value="1"/>
</dbReference>
<reference evidence="4 5" key="1">
    <citation type="submission" date="2020-05" db="EMBL/GenBank/DDBJ databases">
        <title>WGS assembly of Panicum virgatum.</title>
        <authorList>
            <person name="Lovell J.T."/>
            <person name="Jenkins J."/>
            <person name="Shu S."/>
            <person name="Juenger T.E."/>
            <person name="Schmutz J."/>
        </authorList>
    </citation>
    <scope>NUCLEOTIDE SEQUENCE [LARGE SCALE GENOMIC DNA]</scope>
    <source>
        <strain evidence="5">cv. AP13</strain>
    </source>
</reference>
<evidence type="ECO:0000313" key="5">
    <source>
        <dbReference type="Proteomes" id="UP000823388"/>
    </source>
</evidence>
<evidence type="ECO:0000256" key="2">
    <source>
        <dbReference type="SAM" id="Phobius"/>
    </source>
</evidence>
<dbReference type="EMBL" id="CM029039">
    <property type="protein sequence ID" value="KAG2641679.1"/>
    <property type="molecule type" value="Genomic_DNA"/>
</dbReference>
<dbReference type="Proteomes" id="UP000823388">
    <property type="component" value="Chromosome 2K"/>
</dbReference>
<protein>
    <recommendedName>
        <fullName evidence="3">Inhibitor I9 domain-containing protein</fullName>
    </recommendedName>
</protein>
<proteinExistence type="predicted"/>
<feature type="transmembrane region" description="Helical" evidence="2">
    <location>
        <begin position="66"/>
        <end position="87"/>
    </location>
</feature>
<keyword evidence="2" id="KW-1133">Transmembrane helix</keyword>
<keyword evidence="2" id="KW-0472">Membrane</keyword>
<evidence type="ECO:0000313" key="4">
    <source>
        <dbReference type="EMBL" id="KAG2641679.1"/>
    </source>
</evidence>
<dbReference type="PANTHER" id="PTHR48222">
    <property type="entry name" value="PROTEINASE INHIBITOR, PROPEPTIDE"/>
    <property type="match status" value="1"/>
</dbReference>
<dbReference type="OrthoDB" id="687377at2759"/>
<feature type="domain" description="Inhibitor I9" evidence="3">
    <location>
        <begin position="125"/>
        <end position="181"/>
    </location>
</feature>
<evidence type="ECO:0000256" key="1">
    <source>
        <dbReference type="SAM" id="MobiDB-lite"/>
    </source>
</evidence>
<dbReference type="AlphaFoldDB" id="A0A8T0WET6"/>
<dbReference type="Gene3D" id="3.30.70.80">
    <property type="entry name" value="Peptidase S8 propeptide/proteinase inhibitor I9"/>
    <property type="match status" value="1"/>
</dbReference>
<name>A0A8T0WET6_PANVG</name>